<evidence type="ECO:0000313" key="5">
    <source>
        <dbReference type="Proteomes" id="UP000007842"/>
    </source>
</evidence>
<dbReference type="InterPro" id="IPR000182">
    <property type="entry name" value="GNAT_dom"/>
</dbReference>
<dbReference type="GO" id="GO:0016747">
    <property type="term" value="F:acyltransferase activity, transferring groups other than amino-acyl groups"/>
    <property type="evidence" value="ECO:0007669"/>
    <property type="project" value="InterPro"/>
</dbReference>
<gene>
    <name evidence="4" type="ordered locus">SCATT_p09430</name>
</gene>
<dbReference type="InterPro" id="IPR050832">
    <property type="entry name" value="Bact_Acetyltransf"/>
</dbReference>
<evidence type="ECO:0000256" key="2">
    <source>
        <dbReference type="ARBA" id="ARBA00023315"/>
    </source>
</evidence>
<dbReference type="SUPFAM" id="SSF55729">
    <property type="entry name" value="Acyl-CoA N-acyltransferases (Nat)"/>
    <property type="match status" value="1"/>
</dbReference>
<evidence type="ECO:0000313" key="4">
    <source>
        <dbReference type="EMBL" id="AEW99136.1"/>
    </source>
</evidence>
<dbReference type="CDD" id="cd04301">
    <property type="entry name" value="NAT_SF"/>
    <property type="match status" value="1"/>
</dbReference>
<dbReference type="PANTHER" id="PTHR43877:SF1">
    <property type="entry name" value="ACETYLTRANSFERASE"/>
    <property type="match status" value="1"/>
</dbReference>
<feature type="domain" description="N-acetyltransferase" evidence="3">
    <location>
        <begin position="3"/>
        <end position="173"/>
    </location>
</feature>
<dbReference type="KEGG" id="scy:SCATT_p09430"/>
<dbReference type="EMBL" id="CP003229">
    <property type="protein sequence ID" value="AEW99136.1"/>
    <property type="molecule type" value="Genomic_DNA"/>
</dbReference>
<dbReference type="Proteomes" id="UP000007842">
    <property type="component" value="Plasmid pSCATT"/>
</dbReference>
<dbReference type="Pfam" id="PF00583">
    <property type="entry name" value="Acetyltransf_1"/>
    <property type="match status" value="1"/>
</dbReference>
<organism evidence="4 5">
    <name type="scientific">Streptantibioticus cattleyicolor (strain ATCC 35852 / DSM 46488 / JCM 4925 / NBRC 14057 / NRRL 8057)</name>
    <name type="common">Streptomyces cattleya</name>
    <dbReference type="NCBI Taxonomy" id="1003195"/>
    <lineage>
        <taxon>Bacteria</taxon>
        <taxon>Bacillati</taxon>
        <taxon>Actinomycetota</taxon>
        <taxon>Actinomycetes</taxon>
        <taxon>Kitasatosporales</taxon>
        <taxon>Streptomycetaceae</taxon>
        <taxon>Streptantibioticus</taxon>
    </lineage>
</organism>
<sequence>MMTHVREMTEADVDAVSAIRVGGWRHAYAGIVPASYLAAMSVEEDALRRRALLRRPDRPGTDLVAVGADGTVTGWACVGSYRGGPPGPDAGELYALYVRPDLMGTGIGRTLLATAESRAADQGHGTLLLWVLADNTRARHFYETAGYTADGAVQHDDYGPTELPELRYHRPLHPAPAAPATGAVNPGNG</sequence>
<accession>G8XDJ0</accession>
<keyword evidence="1 4" id="KW-0808">Transferase</keyword>
<keyword evidence="2" id="KW-0012">Acyltransferase</keyword>
<evidence type="ECO:0000259" key="3">
    <source>
        <dbReference type="PROSITE" id="PS51186"/>
    </source>
</evidence>
<dbReference type="AlphaFoldDB" id="G8XDJ0"/>
<evidence type="ECO:0000256" key="1">
    <source>
        <dbReference type="ARBA" id="ARBA00022679"/>
    </source>
</evidence>
<keyword evidence="4" id="KW-0614">Plasmid</keyword>
<proteinExistence type="predicted"/>
<geneLocation type="plasmid" evidence="4 5">
    <name>pSCATT</name>
</geneLocation>
<dbReference type="PATRIC" id="fig|1003195.29.peg.6740"/>
<name>G8XDJ0_STREN</name>
<keyword evidence="5" id="KW-1185">Reference proteome</keyword>
<dbReference type="PROSITE" id="PS51186">
    <property type="entry name" value="GNAT"/>
    <property type="match status" value="1"/>
</dbReference>
<dbReference type="InterPro" id="IPR016181">
    <property type="entry name" value="Acyl_CoA_acyltransferase"/>
</dbReference>
<dbReference type="HOGENOM" id="CLU_013985_18_2_11"/>
<reference evidence="5" key="1">
    <citation type="submission" date="2011-12" db="EMBL/GenBank/DDBJ databases">
        <title>Complete genome sequence of Streptomyces cattleya strain DSM 46488.</title>
        <authorList>
            <person name="Ou H.-Y."/>
            <person name="Li P."/>
            <person name="Zhao C."/>
            <person name="O'Hagan D."/>
            <person name="Deng Z."/>
        </authorList>
    </citation>
    <scope>NUCLEOTIDE SEQUENCE [LARGE SCALE GENOMIC DNA]</scope>
    <source>
        <strain evidence="5">ATCC 35852 / DSM 46488 / JCM 4925 / NBRC 14057 / NRRL 8057</strain>
        <plasmid evidence="5">Plasmid pSCATT</plasmid>
    </source>
</reference>
<protein>
    <submittedName>
        <fullName evidence="4">Acetyltransferase</fullName>
    </submittedName>
</protein>
<dbReference type="Gene3D" id="3.40.630.30">
    <property type="match status" value="1"/>
</dbReference>
<dbReference type="PANTHER" id="PTHR43877">
    <property type="entry name" value="AMINOALKYLPHOSPHONATE N-ACETYLTRANSFERASE-RELATED-RELATED"/>
    <property type="match status" value="1"/>
</dbReference>